<keyword evidence="3" id="KW-0732">Signal</keyword>
<dbReference type="PANTHER" id="PTHR10587:SF133">
    <property type="entry name" value="CHITIN DEACETYLASE 1-RELATED"/>
    <property type="match status" value="1"/>
</dbReference>
<feature type="chain" id="PRO_5015112586" evidence="3">
    <location>
        <begin position="23"/>
        <end position="320"/>
    </location>
</feature>
<gene>
    <name evidence="5" type="ORF">C7S18_00510</name>
</gene>
<dbReference type="GO" id="GO:0005975">
    <property type="term" value="P:carbohydrate metabolic process"/>
    <property type="evidence" value="ECO:0007669"/>
    <property type="project" value="InterPro"/>
</dbReference>
<evidence type="ECO:0000256" key="3">
    <source>
        <dbReference type="SAM" id="SignalP"/>
    </source>
</evidence>
<evidence type="ECO:0000313" key="6">
    <source>
        <dbReference type="Proteomes" id="UP000241074"/>
    </source>
</evidence>
<evidence type="ECO:0000256" key="1">
    <source>
        <dbReference type="ARBA" id="ARBA00022723"/>
    </source>
</evidence>
<dbReference type="Proteomes" id="UP000241074">
    <property type="component" value="Chromosome"/>
</dbReference>
<keyword evidence="6" id="KW-1185">Reference proteome</keyword>
<dbReference type="GO" id="GO:0016020">
    <property type="term" value="C:membrane"/>
    <property type="evidence" value="ECO:0007669"/>
    <property type="project" value="TreeGrafter"/>
</dbReference>
<name>A0A2P1PLQ5_9GAMM</name>
<proteinExistence type="predicted"/>
<keyword evidence="2" id="KW-0378">Hydrolase</keyword>
<keyword evidence="1" id="KW-0479">Metal-binding</keyword>
<dbReference type="KEGG" id="xba:C7S18_00510"/>
<protein>
    <submittedName>
        <fullName evidence="5">Polysaccharide deacetylase</fullName>
    </submittedName>
</protein>
<dbReference type="Gene3D" id="3.20.20.370">
    <property type="entry name" value="Glycoside hydrolase/deacetylase"/>
    <property type="match status" value="1"/>
</dbReference>
<dbReference type="EMBL" id="CP027860">
    <property type="protein sequence ID" value="AVP95768.1"/>
    <property type="molecule type" value="Genomic_DNA"/>
</dbReference>
<reference evidence="5 6" key="2">
    <citation type="submission" date="2018-03" db="EMBL/GenBank/DDBJ databases">
        <authorList>
            <person name="Keele B.F."/>
        </authorList>
    </citation>
    <scope>NUCLEOTIDE SEQUENCE [LARGE SCALE GENOMIC DNA]</scope>
    <source>
        <strain evidence="5 6">D13</strain>
    </source>
</reference>
<dbReference type="InterPro" id="IPR002509">
    <property type="entry name" value="NODB_dom"/>
</dbReference>
<dbReference type="GO" id="GO:0046872">
    <property type="term" value="F:metal ion binding"/>
    <property type="evidence" value="ECO:0007669"/>
    <property type="project" value="UniProtKB-KW"/>
</dbReference>
<dbReference type="RefSeq" id="WP_106889697.1">
    <property type="nucleotide sequence ID" value="NZ_CP027860.1"/>
</dbReference>
<dbReference type="SUPFAM" id="SSF88713">
    <property type="entry name" value="Glycoside hydrolase/deacetylase"/>
    <property type="match status" value="1"/>
</dbReference>
<evidence type="ECO:0000313" key="5">
    <source>
        <dbReference type="EMBL" id="AVP95768.1"/>
    </source>
</evidence>
<dbReference type="GO" id="GO:0016810">
    <property type="term" value="F:hydrolase activity, acting on carbon-nitrogen (but not peptide) bonds"/>
    <property type="evidence" value="ECO:0007669"/>
    <property type="project" value="InterPro"/>
</dbReference>
<reference evidence="5 6" key="1">
    <citation type="submission" date="2018-03" db="EMBL/GenBank/DDBJ databases">
        <title>Ahniella affigens gen. nov., sp. nov., a gammaproteobacterium isolated from sandy soil near a stream.</title>
        <authorList>
            <person name="Ko Y."/>
            <person name="Kim J.-H."/>
        </authorList>
    </citation>
    <scope>NUCLEOTIDE SEQUENCE [LARGE SCALE GENOMIC DNA]</scope>
    <source>
        <strain evidence="5 6">D13</strain>
    </source>
</reference>
<dbReference type="OrthoDB" id="115239at2"/>
<dbReference type="CDD" id="cd10960">
    <property type="entry name" value="CE4_NodB_like_1"/>
    <property type="match status" value="1"/>
</dbReference>
<accession>A0A2P1PLQ5</accession>
<feature type="domain" description="NodB homology" evidence="4">
    <location>
        <begin position="23"/>
        <end position="156"/>
    </location>
</feature>
<dbReference type="InterPro" id="IPR050248">
    <property type="entry name" value="Polysacc_deacetylase_ArnD"/>
</dbReference>
<dbReference type="Pfam" id="PF01522">
    <property type="entry name" value="Polysacc_deac_1"/>
    <property type="match status" value="1"/>
</dbReference>
<organism evidence="5 6">
    <name type="scientific">Ahniella affigens</name>
    <dbReference type="NCBI Taxonomy" id="2021234"/>
    <lineage>
        <taxon>Bacteria</taxon>
        <taxon>Pseudomonadati</taxon>
        <taxon>Pseudomonadota</taxon>
        <taxon>Gammaproteobacteria</taxon>
        <taxon>Lysobacterales</taxon>
        <taxon>Rhodanobacteraceae</taxon>
        <taxon>Ahniella</taxon>
    </lineage>
</organism>
<dbReference type="InterPro" id="IPR011330">
    <property type="entry name" value="Glyco_hydro/deAcase_b/a-brl"/>
</dbReference>
<dbReference type="AlphaFoldDB" id="A0A2P1PLQ5"/>
<feature type="signal peptide" evidence="3">
    <location>
        <begin position="1"/>
        <end position="22"/>
    </location>
</feature>
<sequence>MFLVRVQTVLLALFLVATNTQAEPGKTLSVTIDDLPWVSLPDRAPADLSLRHQALITHLRTAGIPVIGFVNEYKLVDDGTISPVRVQMLRDWLDAGFALGNHSRDHLDLHVVGLSAFTDNIIEGEQVLRPLLAEYHAKPTWFRHPYLHAGHSSAERAALAAFLHTHGYRVAPVTIDNSEWIYAKAYHDCVRDARCKAATRRTLVRSYVPYMRAKIRYYEGQSQQFFGRQIAQVLLLHANELNAAAIDQLLDMIRAEGYRFVSLETALQDPVYTSPDGYDGAAGPSWIHRFALAQGFKGADFAGEPRVPDFVLRLARVDGE</sequence>
<evidence type="ECO:0000259" key="4">
    <source>
        <dbReference type="Pfam" id="PF01522"/>
    </source>
</evidence>
<evidence type="ECO:0000256" key="2">
    <source>
        <dbReference type="ARBA" id="ARBA00022801"/>
    </source>
</evidence>
<dbReference type="PANTHER" id="PTHR10587">
    <property type="entry name" value="GLYCOSYL TRANSFERASE-RELATED"/>
    <property type="match status" value="1"/>
</dbReference>